<keyword evidence="3" id="KW-1185">Reference proteome</keyword>
<reference evidence="2 3" key="1">
    <citation type="journal article" date="2019" name="Int. J. Syst. Evol. Microbiol.">
        <title>The Global Catalogue of Microorganisms (GCM) 10K type strain sequencing project: providing services to taxonomists for standard genome sequencing and annotation.</title>
        <authorList>
            <consortium name="The Broad Institute Genomics Platform"/>
            <consortium name="The Broad Institute Genome Sequencing Center for Infectious Disease"/>
            <person name="Wu L."/>
            <person name="Ma J."/>
        </authorList>
    </citation>
    <scope>NUCLEOTIDE SEQUENCE [LARGE SCALE GENOMIC DNA]</scope>
    <source>
        <strain evidence="2 3">GX26</strain>
    </source>
</reference>
<dbReference type="RefSeq" id="WP_336350032.1">
    <property type="nucleotide sequence ID" value="NZ_JAZAQL010000002.1"/>
</dbReference>
<feature type="transmembrane region" description="Helical" evidence="1">
    <location>
        <begin position="6"/>
        <end position="30"/>
    </location>
</feature>
<sequence>MIERALAATLFALYQVTIAMGIALLPLALITRRFGFTLPVDRLVDATERAYEHTAP</sequence>
<organism evidence="2 3">
    <name type="scientific">Halorubellus litoreus</name>
    <dbReference type="NCBI Taxonomy" id="755308"/>
    <lineage>
        <taxon>Archaea</taxon>
        <taxon>Methanobacteriati</taxon>
        <taxon>Methanobacteriota</taxon>
        <taxon>Stenosarchaea group</taxon>
        <taxon>Halobacteria</taxon>
        <taxon>Halobacteriales</taxon>
        <taxon>Halorubellaceae</taxon>
        <taxon>Halorubellus</taxon>
    </lineage>
</organism>
<dbReference type="Proteomes" id="UP001596395">
    <property type="component" value="Unassembled WGS sequence"/>
</dbReference>
<dbReference type="AlphaFoldDB" id="A0ABD5VBV7"/>
<proteinExistence type="predicted"/>
<protein>
    <submittedName>
        <fullName evidence="2">Uncharacterized protein</fullName>
    </submittedName>
</protein>
<comment type="caution">
    <text evidence="2">The sequence shown here is derived from an EMBL/GenBank/DDBJ whole genome shotgun (WGS) entry which is preliminary data.</text>
</comment>
<keyword evidence="1" id="KW-1133">Transmembrane helix</keyword>
<accession>A0ABD5VBV7</accession>
<name>A0ABD5VBV7_9EURY</name>
<gene>
    <name evidence="2" type="ORF">ACFQGB_09275</name>
</gene>
<evidence type="ECO:0000313" key="3">
    <source>
        <dbReference type="Proteomes" id="UP001596395"/>
    </source>
</evidence>
<evidence type="ECO:0000256" key="1">
    <source>
        <dbReference type="SAM" id="Phobius"/>
    </source>
</evidence>
<keyword evidence="1" id="KW-0812">Transmembrane</keyword>
<dbReference type="EMBL" id="JBHSXN010000002">
    <property type="protein sequence ID" value="MFC6953054.1"/>
    <property type="molecule type" value="Genomic_DNA"/>
</dbReference>
<evidence type="ECO:0000313" key="2">
    <source>
        <dbReference type="EMBL" id="MFC6953054.1"/>
    </source>
</evidence>
<keyword evidence="1" id="KW-0472">Membrane</keyword>